<feature type="compositionally biased region" description="Polar residues" evidence="1">
    <location>
        <begin position="668"/>
        <end position="679"/>
    </location>
</feature>
<organism evidence="3 5">
    <name type="scientific">Bombus vosnesenskii</name>
    <dbReference type="NCBI Taxonomy" id="207650"/>
    <lineage>
        <taxon>Eukaryota</taxon>
        <taxon>Metazoa</taxon>
        <taxon>Ecdysozoa</taxon>
        <taxon>Arthropoda</taxon>
        <taxon>Hexapoda</taxon>
        <taxon>Insecta</taxon>
        <taxon>Pterygota</taxon>
        <taxon>Neoptera</taxon>
        <taxon>Endopterygota</taxon>
        <taxon>Hymenoptera</taxon>
        <taxon>Apocrita</taxon>
        <taxon>Aculeata</taxon>
        <taxon>Apoidea</taxon>
        <taxon>Anthophila</taxon>
        <taxon>Apidae</taxon>
        <taxon>Bombus</taxon>
        <taxon>Pyrobombus</taxon>
    </lineage>
</organism>
<dbReference type="RefSeq" id="XP_033356544.1">
    <property type="nucleotide sequence ID" value="XM_033500653.1"/>
</dbReference>
<evidence type="ECO:0000313" key="5">
    <source>
        <dbReference type="RefSeq" id="XP_033356544.1"/>
    </source>
</evidence>
<feature type="region of interest" description="Disordered" evidence="1">
    <location>
        <begin position="1341"/>
        <end position="1360"/>
    </location>
</feature>
<accession>A0A6J3KXM3</accession>
<evidence type="ECO:0000259" key="2">
    <source>
        <dbReference type="Pfam" id="PF03644"/>
    </source>
</evidence>
<sequence>MATEVTESQPFKNLKELFDNVGNLKPWPEIKELRDSTDYMYSGLEISAEKMQLEKLDREVQPRTLLCHDMKGGYLEDRFINGSESYGSYLFYHWSVIDTFVYFSHHFITVPPFGWINVAHNHGVKVLGTVITEREGIWDVILESQEEVRRFADALILVAKFYKFDGWLLNVENTIKSEQVNNLIYFVKYLTENIHEAIRNSEIIWYDSVTNEGKLNWQNELNSKNIDFFLNCDGIYLNYNWTKSKLENSVTLAKNHNRDIHDIYVGLDIWGRGCPGGGGFNSTYALQKIRHEGLSVAIFGPGWTHEFFGSQTFQEIEDLFWAQLFPYLYVHVPIYEDEVFKTSFCRGSGSLYYCCGQPLYEQEGRNFIYKSFYNLSLQNPQISVPIPHMKFTSSPQLPEPKSENDRNECSKGPIQYVYETRKNVIRVLENVVNIENKMPMLHVNSFEFCNQFSFEGGGCIKLITNDLTATSYHRLFLVHIEFQQDIVAIIAYKEMESSIANGSQHKPILVLGNNTGIKSIFHYKSRDLVSNWKKCVYLTNMRTVNEIGISFARSNVCYLGEVILKQKQRHLNADSTAQIATRIQLSLPNITWNKSVAANIANVELDVDRAGQEETDATISENNFICDTLEGGNETNKTNIAENKVLSIDVKQDSENLKKDSTPEFPATETSSTVPKPPSATSFISNALEVLTLPDNKYAKTVQTVDPVSHTCQEECIDERNNLELAIPKSSILSNKQYAFGNTSTSQFLTSPASESKESVCDNAESRSTAFCWNPITTTLSSPTSQVPTALQTLHNPTTARSSILAPTTFNLSNTQYAFGNTSTSQFLTSPTSESKESVCDNAESRSTAFYWNPIRTTLSSPTSQVPTALQTLHNPTTPRSSILAPTTSNLSNTQYAFGNTSTSQFLTSPTSKSKESVCDNAESRSTAFYWNPIRTTLSSPTSQVPTALQTLHNPTTPRSSILAPTTSNLSNTQYAFGNTSTSQFLTSPTSESKESVCDNAESRSTAFYWNPIRTTLSSPTSQVPTALQTLHNPTTPRSSILAPTTSNLSNTQHAFGNTSTSQFLTSPTSKSKESVCDNAESRSTAFYWNPIRTTLSSPTSQVPTALQTLHNPTTPRSSILTPTTFNLSNELCGEISCKRSTSAVLENKPTFYDSTIRNQQETTCNTTLGMPTAMSTSFVTLSATSMVPGDTTYTMPTSESTRVVHVHQTFLLNGIPTEPVVMPPFNFSANVIPTVSTQNQASIGFSGNTFNASYPVPAAFPRYTTASSFSTSQPVTYSRQLSTSSSMPLIRPFNFASPLGDCTAGPASIQSRGFNFNPPNTKPSFYFNVHKFNAPIQVRQGTASTQVRRKCKKQNRRLK</sequence>
<proteinExistence type="predicted"/>
<feature type="compositionally biased region" description="Basic and acidic residues" evidence="1">
    <location>
        <begin position="652"/>
        <end position="662"/>
    </location>
</feature>
<dbReference type="InterPro" id="IPR032979">
    <property type="entry name" value="ENGase"/>
</dbReference>
<reference evidence="4 5" key="1">
    <citation type="submission" date="2025-04" db="UniProtKB">
        <authorList>
            <consortium name="RefSeq"/>
        </authorList>
    </citation>
    <scope>IDENTIFICATION</scope>
    <source>
        <tissue evidence="4 5">Muscle</tissue>
    </source>
</reference>
<dbReference type="Pfam" id="PF03644">
    <property type="entry name" value="Glyco_hydro_85"/>
    <property type="match status" value="1"/>
</dbReference>
<dbReference type="GO" id="GO:0005829">
    <property type="term" value="C:cytosol"/>
    <property type="evidence" value="ECO:0007669"/>
    <property type="project" value="UniProtKB-SubCell"/>
</dbReference>
<dbReference type="RefSeq" id="XP_033356543.1">
    <property type="nucleotide sequence ID" value="XM_033500652.1"/>
</dbReference>
<feature type="compositionally biased region" description="Basic residues" evidence="1">
    <location>
        <begin position="1348"/>
        <end position="1360"/>
    </location>
</feature>
<name>A0A6J3KXM3_9HYME</name>
<evidence type="ECO:0000256" key="1">
    <source>
        <dbReference type="SAM" id="MobiDB-lite"/>
    </source>
</evidence>
<dbReference type="PANTHER" id="PTHR13246">
    <property type="entry name" value="ENDO BETA N-ACETYLGLUCOSAMINIDASE"/>
    <property type="match status" value="1"/>
</dbReference>
<feature type="domain" description="Cytosolic endo-beta-N-acetylglucosaminidase TIM barrel" evidence="2">
    <location>
        <begin position="74"/>
        <end position="350"/>
    </location>
</feature>
<evidence type="ECO:0000313" key="4">
    <source>
        <dbReference type="RefSeq" id="XP_033356543.1"/>
    </source>
</evidence>
<dbReference type="GeneID" id="117237054"/>
<dbReference type="SUPFAM" id="SSF51445">
    <property type="entry name" value="(Trans)glycosidases"/>
    <property type="match status" value="1"/>
</dbReference>
<dbReference type="Gene3D" id="2.60.120.260">
    <property type="entry name" value="Galactose-binding domain-like"/>
    <property type="match status" value="1"/>
</dbReference>
<dbReference type="Gene3D" id="3.20.20.80">
    <property type="entry name" value="Glycosidases"/>
    <property type="match status" value="1"/>
</dbReference>
<dbReference type="PANTHER" id="PTHR13246:SF1">
    <property type="entry name" value="CYTOSOLIC ENDO-BETA-N-ACETYLGLUCOSAMINIDASE"/>
    <property type="match status" value="1"/>
</dbReference>
<dbReference type="CTD" id="64772"/>
<keyword evidence="3" id="KW-1185">Reference proteome</keyword>
<dbReference type="GO" id="GO:0033925">
    <property type="term" value="F:mannosyl-glycoprotein endo-beta-N-acetylglucosaminidase activity"/>
    <property type="evidence" value="ECO:0007669"/>
    <property type="project" value="UniProtKB-EC"/>
</dbReference>
<dbReference type="RefSeq" id="XP_033356545.1">
    <property type="nucleotide sequence ID" value="XM_033500654.1"/>
</dbReference>
<dbReference type="CDD" id="cd06547">
    <property type="entry name" value="GH85_ENGase"/>
    <property type="match status" value="1"/>
</dbReference>
<dbReference type="Proteomes" id="UP000504631">
    <property type="component" value="Unplaced"/>
</dbReference>
<dbReference type="InterPro" id="IPR005201">
    <property type="entry name" value="TIM_ENGase"/>
</dbReference>
<gene>
    <name evidence="4 5 6" type="primary">LOC117237054</name>
</gene>
<feature type="region of interest" description="Disordered" evidence="1">
    <location>
        <begin position="652"/>
        <end position="679"/>
    </location>
</feature>
<evidence type="ECO:0000313" key="6">
    <source>
        <dbReference type="RefSeq" id="XP_033356545.1"/>
    </source>
</evidence>
<dbReference type="KEGG" id="bvk:117237054"/>
<evidence type="ECO:0000313" key="3">
    <source>
        <dbReference type="Proteomes" id="UP000504631"/>
    </source>
</evidence>
<dbReference type="InterPro" id="IPR017853">
    <property type="entry name" value="GH"/>
</dbReference>
<protein>
    <submittedName>
        <fullName evidence="4 5">Mucin-5AC</fullName>
    </submittedName>
</protein>